<keyword evidence="4" id="KW-1185">Reference proteome</keyword>
<evidence type="ECO:0000313" key="3">
    <source>
        <dbReference type="EMBL" id="QQV79221.1"/>
    </source>
</evidence>
<dbReference type="EMBL" id="CP061036">
    <property type="protein sequence ID" value="QQV79221.1"/>
    <property type="molecule type" value="Genomic_DNA"/>
</dbReference>
<dbReference type="Gene3D" id="1.10.620.20">
    <property type="entry name" value="Ribonucleotide Reductase, subunit A"/>
    <property type="match status" value="1"/>
</dbReference>
<proteinExistence type="predicted"/>
<dbReference type="AlphaFoldDB" id="A0A974NYJ5"/>
<keyword evidence="3" id="KW-0614">Plasmid</keyword>
<dbReference type="SMART" id="SM00746">
    <property type="entry name" value="TRASH"/>
    <property type="match status" value="1"/>
</dbReference>
<sequence>MDDGDDQKMSSSAAGSGGHYGYHGHHHHGGGATVGMNDVVDPVCGATIDPHMTRHYVDSEDQRLFFCSSACQQRFEAEPDRYR</sequence>
<dbReference type="InterPro" id="IPR009078">
    <property type="entry name" value="Ferritin-like_SF"/>
</dbReference>
<dbReference type="InterPro" id="IPR011017">
    <property type="entry name" value="TRASH_dom"/>
</dbReference>
<geneLocation type="plasmid" evidence="3 4">
    <name>punnamed1</name>
</geneLocation>
<evidence type="ECO:0000256" key="1">
    <source>
        <dbReference type="SAM" id="MobiDB-lite"/>
    </source>
</evidence>
<protein>
    <submittedName>
        <fullName evidence="3">YHS domain-containing protein</fullName>
    </submittedName>
</protein>
<feature type="domain" description="TRASH" evidence="2">
    <location>
        <begin position="41"/>
        <end position="79"/>
    </location>
</feature>
<dbReference type="GO" id="GO:0016491">
    <property type="term" value="F:oxidoreductase activity"/>
    <property type="evidence" value="ECO:0007669"/>
    <property type="project" value="InterPro"/>
</dbReference>
<organism evidence="3 4">
    <name type="scientific">Sphingomonas aliaeris</name>
    <dbReference type="NCBI Taxonomy" id="2759526"/>
    <lineage>
        <taxon>Bacteria</taxon>
        <taxon>Pseudomonadati</taxon>
        <taxon>Pseudomonadota</taxon>
        <taxon>Alphaproteobacteria</taxon>
        <taxon>Sphingomonadales</taxon>
        <taxon>Sphingomonadaceae</taxon>
        <taxon>Sphingomonas</taxon>
    </lineage>
</organism>
<name>A0A974NYJ5_9SPHN</name>
<dbReference type="Proteomes" id="UP000595894">
    <property type="component" value="Plasmid punnamed1"/>
</dbReference>
<evidence type="ECO:0000259" key="2">
    <source>
        <dbReference type="SMART" id="SM00746"/>
    </source>
</evidence>
<dbReference type="Pfam" id="PF04945">
    <property type="entry name" value="YHS"/>
    <property type="match status" value="1"/>
</dbReference>
<accession>A0A974NYJ5</accession>
<dbReference type="SUPFAM" id="SSF47240">
    <property type="entry name" value="Ferritin-like"/>
    <property type="match status" value="1"/>
</dbReference>
<reference evidence="4" key="1">
    <citation type="submission" date="2020-09" db="EMBL/GenBank/DDBJ databases">
        <title>Sphingomonas sp., a new species isolated from pork steak.</title>
        <authorList>
            <person name="Heidler von Heilborn D."/>
        </authorList>
    </citation>
    <scope>NUCLEOTIDE SEQUENCE [LARGE SCALE GENOMIC DNA]</scope>
    <source>
        <plasmid evidence="4">punnamed1</plasmid>
    </source>
</reference>
<dbReference type="InterPro" id="IPR012348">
    <property type="entry name" value="RNR-like"/>
</dbReference>
<feature type="region of interest" description="Disordered" evidence="1">
    <location>
        <begin position="1"/>
        <end position="36"/>
    </location>
</feature>
<dbReference type="KEGG" id="sari:H5J25_19375"/>
<dbReference type="InterPro" id="IPR007029">
    <property type="entry name" value="YHS_dom"/>
</dbReference>
<gene>
    <name evidence="3" type="ORF">H5J25_19375</name>
</gene>
<evidence type="ECO:0000313" key="4">
    <source>
        <dbReference type="Proteomes" id="UP000595894"/>
    </source>
</evidence>